<dbReference type="Pfam" id="PF00078">
    <property type="entry name" value="RVT_1"/>
    <property type="match status" value="1"/>
</dbReference>
<sequence length="287" mass="31975">MSTNNITVSILRYLCSDIIVGHDIFKRDSSLQEIFGGEKALLDICSVAAANFEPAQLFTHLSPQCLLSGTYQRRRQAIYSVRNKRTTLYQFTRVPVGNWNGVPAFQLVMQTIVQDEDLKGVEVYLDDATVGGLTQEEHDANLKKCMNAVSKYNLTLNMDKNVSSVSTIHLLGYVVSHKHLVSDPDHPKPLRNLPVPTNTPSLCHAQVQSTFPLNQEAVKIFEQLKSDVKAAVVSSIDDEATFTVESDASDFETGTLCLSSMTLFTGLEMKTERLTLYQEFAHQLKEA</sequence>
<dbReference type="InterPro" id="IPR000477">
    <property type="entry name" value="RT_dom"/>
</dbReference>
<protein>
    <recommendedName>
        <fullName evidence="1">Reverse transcriptase domain-containing protein</fullName>
    </recommendedName>
</protein>
<dbReference type="PANTHER" id="PTHR33064">
    <property type="entry name" value="POL PROTEIN"/>
    <property type="match status" value="1"/>
</dbReference>
<dbReference type="PROSITE" id="PS50878">
    <property type="entry name" value="RT_POL"/>
    <property type="match status" value="1"/>
</dbReference>
<dbReference type="InterPro" id="IPR051320">
    <property type="entry name" value="Viral_Replic_Matur_Polypro"/>
</dbReference>
<dbReference type="SUPFAM" id="SSF56672">
    <property type="entry name" value="DNA/RNA polymerases"/>
    <property type="match status" value="1"/>
</dbReference>
<dbReference type="EMBL" id="JARBHB010000016">
    <property type="protein sequence ID" value="KAJ8866322.1"/>
    <property type="molecule type" value="Genomic_DNA"/>
</dbReference>
<dbReference type="PANTHER" id="PTHR33064:SF37">
    <property type="entry name" value="RIBONUCLEASE H"/>
    <property type="match status" value="1"/>
</dbReference>
<comment type="caution">
    <text evidence="2">The sequence shown here is derived from an EMBL/GenBank/DDBJ whole genome shotgun (WGS) entry which is preliminary data.</text>
</comment>
<proteinExistence type="predicted"/>
<dbReference type="Proteomes" id="UP001159363">
    <property type="component" value="Chromosome 15"/>
</dbReference>
<dbReference type="InterPro" id="IPR043128">
    <property type="entry name" value="Rev_trsase/Diguanyl_cyclase"/>
</dbReference>
<evidence type="ECO:0000313" key="2">
    <source>
        <dbReference type="EMBL" id="KAJ8866322.1"/>
    </source>
</evidence>
<dbReference type="InterPro" id="IPR043502">
    <property type="entry name" value="DNA/RNA_pol_sf"/>
</dbReference>
<evidence type="ECO:0000259" key="1">
    <source>
        <dbReference type="PROSITE" id="PS50878"/>
    </source>
</evidence>
<accession>A0ABQ9G4F4</accession>
<organism evidence="2 3">
    <name type="scientific">Dryococelus australis</name>
    <dbReference type="NCBI Taxonomy" id="614101"/>
    <lineage>
        <taxon>Eukaryota</taxon>
        <taxon>Metazoa</taxon>
        <taxon>Ecdysozoa</taxon>
        <taxon>Arthropoda</taxon>
        <taxon>Hexapoda</taxon>
        <taxon>Insecta</taxon>
        <taxon>Pterygota</taxon>
        <taxon>Neoptera</taxon>
        <taxon>Polyneoptera</taxon>
        <taxon>Phasmatodea</taxon>
        <taxon>Verophasmatodea</taxon>
        <taxon>Anareolatae</taxon>
        <taxon>Phasmatidae</taxon>
        <taxon>Eurycanthinae</taxon>
        <taxon>Dryococelus</taxon>
    </lineage>
</organism>
<evidence type="ECO:0000313" key="3">
    <source>
        <dbReference type="Proteomes" id="UP001159363"/>
    </source>
</evidence>
<dbReference type="Gene3D" id="3.30.70.270">
    <property type="match status" value="1"/>
</dbReference>
<keyword evidence="3" id="KW-1185">Reference proteome</keyword>
<gene>
    <name evidence="2" type="ORF">PR048_032165</name>
</gene>
<name>A0ABQ9G4F4_9NEOP</name>
<reference evidence="2 3" key="1">
    <citation type="submission" date="2023-02" db="EMBL/GenBank/DDBJ databases">
        <title>LHISI_Scaffold_Assembly.</title>
        <authorList>
            <person name="Stuart O.P."/>
            <person name="Cleave R."/>
            <person name="Magrath M.J.L."/>
            <person name="Mikheyev A.S."/>
        </authorList>
    </citation>
    <scope>NUCLEOTIDE SEQUENCE [LARGE SCALE GENOMIC DNA]</scope>
    <source>
        <strain evidence="2">Daus_M_001</strain>
        <tissue evidence="2">Leg muscle</tissue>
    </source>
</reference>
<feature type="domain" description="Reverse transcriptase" evidence="1">
    <location>
        <begin position="1"/>
        <end position="175"/>
    </location>
</feature>